<name>A0A5C3E6J9_9BASI</name>
<feature type="domain" description="Metallo-beta-lactamase" evidence="2">
    <location>
        <begin position="331"/>
        <end position="572"/>
    </location>
</feature>
<feature type="compositionally biased region" description="Basic residues" evidence="1">
    <location>
        <begin position="9"/>
        <end position="21"/>
    </location>
</feature>
<feature type="region of interest" description="Disordered" evidence="1">
    <location>
        <begin position="186"/>
        <end position="207"/>
    </location>
</feature>
<dbReference type="OrthoDB" id="332863at2759"/>
<dbReference type="InterPro" id="IPR001279">
    <property type="entry name" value="Metallo-B-lactamas"/>
</dbReference>
<dbReference type="PANTHER" id="PTHR15032:SF27">
    <property type="entry name" value="N-ACYL-PHOSPHATIDYLETHANOLAMINE-HYDROLYZING PHOSPHOLIPASE D"/>
    <property type="match status" value="1"/>
</dbReference>
<feature type="compositionally biased region" description="Basic and acidic residues" evidence="1">
    <location>
        <begin position="129"/>
        <end position="150"/>
    </location>
</feature>
<dbReference type="PANTHER" id="PTHR15032">
    <property type="entry name" value="N-ACYL-PHOSPHATIDYLETHANOLAMINE-HYDROLYZING PHOSPHOLIPASE D"/>
    <property type="match status" value="1"/>
</dbReference>
<evidence type="ECO:0000313" key="4">
    <source>
        <dbReference type="Proteomes" id="UP000324022"/>
    </source>
</evidence>
<reference evidence="3 4" key="1">
    <citation type="submission" date="2018-03" db="EMBL/GenBank/DDBJ databases">
        <authorList>
            <person name="Guldener U."/>
        </authorList>
    </citation>
    <scope>NUCLEOTIDE SEQUENCE [LARGE SCALE GENOMIC DNA]</scope>
    <source>
        <strain evidence="3 4">NBRC100155</strain>
    </source>
</reference>
<accession>A0A5C3E6J9</accession>
<dbReference type="GO" id="GO:0070292">
    <property type="term" value="P:N-acylphosphatidylethanolamine metabolic process"/>
    <property type="evidence" value="ECO:0007669"/>
    <property type="project" value="TreeGrafter"/>
</dbReference>
<dbReference type="Pfam" id="PF12706">
    <property type="entry name" value="Lactamase_B_2"/>
    <property type="match status" value="1"/>
</dbReference>
<dbReference type="GO" id="GO:0070290">
    <property type="term" value="F:N-acylphosphatidylethanolamine-specific phospholipase D activity"/>
    <property type="evidence" value="ECO:0007669"/>
    <property type="project" value="TreeGrafter"/>
</dbReference>
<sequence length="676" mass="75684">MADTEPSHRNGHTPHHERHHRTLGETLEGQDKITGAESISSSRSSTSSDAPAAAQDSTGDTTHTPNEFIRNTSAQSIAYDIRLKCRSSDPVADSQNLPLEELPSHWVPTVMSQVTRATSSAFGQISTPRHSEEQQQEGQKRRETKTEESHMLHRLTFQNPWEGKSFRKPGIKAVLHGGLKWGLPDSYTEGSGRGDKRASGYKSNKKIQRQLQLAKKEDKELGEDWDKVEVVEPKWGWPAGGLEREVGEIRDEDKAEHLSQTETKHGVGGEADYKAKEQPLQEWKDPKNHSRVAARVTWLGHASTLLQLPPLSTSNTNSEAGKENVTTRSINILFDPIFSERCSPSQSAGPQRFTPAPCTVDDLPPIDFVIISHSHYDHLDYHTFKQLHHLRGDKIHAIVPLGVKEKLTGSGGFGWTKAQVSEIDWWDSATLTLPSGEAELKIHCTPAQHGSGRGAGDKDASLWASWVVEWVSEKDNLRFCTFFAGDTGLKYHHDSPNKRHKYPACPAFAEIAAKFRPFDLLLLPISVGSSLSYFRSWDPFPRAISPFPRVSSTLTSSIHMDPHDAVECHGIFQKEKEKLKDEQVTKPMFSLAVHYGTFVRNEEQTSADVRELRKACTRMRLRFLRVRDETCLLKGGQKAEEEAKIEGLQKKEEDAFLVADQGKTVWLPIHSSSADF</sequence>
<protein>
    <submittedName>
        <fullName evidence="3">Related to FMP30 - mitochondrial inner membrane protein with a role in maintaining mitochondrial morphology</fullName>
    </submittedName>
</protein>
<dbReference type="InterPro" id="IPR036866">
    <property type="entry name" value="RibonucZ/Hydroxyglut_hydro"/>
</dbReference>
<feature type="compositionally biased region" description="Polar residues" evidence="1">
    <location>
        <begin position="58"/>
        <end position="73"/>
    </location>
</feature>
<dbReference type="GO" id="GO:0070291">
    <property type="term" value="P:N-acylethanolamine metabolic process"/>
    <property type="evidence" value="ECO:0007669"/>
    <property type="project" value="TreeGrafter"/>
</dbReference>
<feature type="region of interest" description="Disordered" evidence="1">
    <location>
        <begin position="118"/>
        <end position="150"/>
    </location>
</feature>
<dbReference type="Proteomes" id="UP000324022">
    <property type="component" value="Unassembled WGS sequence"/>
</dbReference>
<feature type="compositionally biased region" description="Low complexity" evidence="1">
    <location>
        <begin position="36"/>
        <end position="57"/>
    </location>
</feature>
<evidence type="ECO:0000256" key="1">
    <source>
        <dbReference type="SAM" id="MobiDB-lite"/>
    </source>
</evidence>
<evidence type="ECO:0000313" key="3">
    <source>
        <dbReference type="EMBL" id="SPO25207.1"/>
    </source>
</evidence>
<dbReference type="AlphaFoldDB" id="A0A5C3E6J9"/>
<dbReference type="EMBL" id="OOIN01000010">
    <property type="protein sequence ID" value="SPO25207.1"/>
    <property type="molecule type" value="Genomic_DNA"/>
</dbReference>
<gene>
    <name evidence="3" type="ORF">UTRI_02682_B</name>
</gene>
<feature type="region of interest" description="Disordered" evidence="1">
    <location>
        <begin position="1"/>
        <end position="73"/>
    </location>
</feature>
<feature type="compositionally biased region" description="Polar residues" evidence="1">
    <location>
        <begin position="118"/>
        <end position="128"/>
    </location>
</feature>
<evidence type="ECO:0000259" key="2">
    <source>
        <dbReference type="Pfam" id="PF12706"/>
    </source>
</evidence>
<organism evidence="3 4">
    <name type="scientific">Ustilago trichophora</name>
    <dbReference type="NCBI Taxonomy" id="86804"/>
    <lineage>
        <taxon>Eukaryota</taxon>
        <taxon>Fungi</taxon>
        <taxon>Dikarya</taxon>
        <taxon>Basidiomycota</taxon>
        <taxon>Ustilaginomycotina</taxon>
        <taxon>Ustilaginomycetes</taxon>
        <taxon>Ustilaginales</taxon>
        <taxon>Ustilaginaceae</taxon>
        <taxon>Ustilago</taxon>
    </lineage>
</organism>
<proteinExistence type="predicted"/>
<keyword evidence="4" id="KW-1185">Reference proteome</keyword>
<dbReference type="GO" id="GO:0005737">
    <property type="term" value="C:cytoplasm"/>
    <property type="evidence" value="ECO:0007669"/>
    <property type="project" value="TreeGrafter"/>
</dbReference>
<dbReference type="Gene3D" id="3.60.15.10">
    <property type="entry name" value="Ribonuclease Z/Hydroxyacylglutathione hydrolase-like"/>
    <property type="match status" value="1"/>
</dbReference>
<dbReference type="SUPFAM" id="SSF56281">
    <property type="entry name" value="Metallo-hydrolase/oxidoreductase"/>
    <property type="match status" value="1"/>
</dbReference>